<dbReference type="Proteomes" id="UP000789525">
    <property type="component" value="Unassembled WGS sequence"/>
</dbReference>
<reference evidence="1" key="1">
    <citation type="submission" date="2021-06" db="EMBL/GenBank/DDBJ databases">
        <authorList>
            <person name="Kallberg Y."/>
            <person name="Tangrot J."/>
            <person name="Rosling A."/>
        </authorList>
    </citation>
    <scope>NUCLEOTIDE SEQUENCE</scope>
    <source>
        <strain evidence="1">CL356</strain>
    </source>
</reference>
<name>A0ACA9LY07_9GLOM</name>
<accession>A0ACA9LY07</accession>
<protein>
    <submittedName>
        <fullName evidence="1">10918_t:CDS:1</fullName>
    </submittedName>
</protein>
<keyword evidence="2" id="KW-1185">Reference proteome</keyword>
<gene>
    <name evidence="1" type="ORF">ACOLOM_LOCUS4818</name>
</gene>
<comment type="caution">
    <text evidence="1">The sequence shown here is derived from an EMBL/GenBank/DDBJ whole genome shotgun (WGS) entry which is preliminary data.</text>
</comment>
<evidence type="ECO:0000313" key="2">
    <source>
        <dbReference type="Proteomes" id="UP000789525"/>
    </source>
</evidence>
<feature type="non-terminal residue" evidence="1">
    <location>
        <position position="1"/>
    </location>
</feature>
<proteinExistence type="predicted"/>
<sequence length="231" mass="25303">TNIVNNEEVAIKLESTKAKHPQLEYEAKVYRTLAGGVGIPFVRWYGTECDYNAMVIDLLGPSLEDLFNFCNRKFSLKTVLLLADQLEKEANKIHPPLPTPDDANGVEQNEDDPKNQKRVAVTRQANPSGNFINDPSSSRRSASKPGGPTIGSVRAPVSSPQQPIASSSSRLTQVPRRKGQDNSSPAVENTRTIPSDRLLRSQTKNNPAVNYAAGSYRGVKRDDPTGGSPWY</sequence>
<organism evidence="1 2">
    <name type="scientific">Acaulospora colombiana</name>
    <dbReference type="NCBI Taxonomy" id="27376"/>
    <lineage>
        <taxon>Eukaryota</taxon>
        <taxon>Fungi</taxon>
        <taxon>Fungi incertae sedis</taxon>
        <taxon>Mucoromycota</taxon>
        <taxon>Glomeromycotina</taxon>
        <taxon>Glomeromycetes</taxon>
        <taxon>Diversisporales</taxon>
        <taxon>Acaulosporaceae</taxon>
        <taxon>Acaulospora</taxon>
    </lineage>
</organism>
<dbReference type="EMBL" id="CAJVPT010008261">
    <property type="protein sequence ID" value="CAG8550098.1"/>
    <property type="molecule type" value="Genomic_DNA"/>
</dbReference>
<evidence type="ECO:0000313" key="1">
    <source>
        <dbReference type="EMBL" id="CAG8550098.1"/>
    </source>
</evidence>